<dbReference type="KEGG" id="edi:EDI_292080"/>
<dbReference type="EMBL" id="DS549303">
    <property type="protein sequence ID" value="EDR26058.1"/>
    <property type="molecule type" value="Genomic_DNA"/>
</dbReference>
<dbReference type="RefSeq" id="XP_001737637.1">
    <property type="nucleotide sequence ID" value="XM_001737585.1"/>
</dbReference>
<evidence type="ECO:0000313" key="2">
    <source>
        <dbReference type="EMBL" id="EDR26058.1"/>
    </source>
</evidence>
<protein>
    <submittedName>
        <fullName evidence="2">Uncharacterized protein</fullName>
    </submittedName>
</protein>
<feature type="signal peptide" evidence="1">
    <location>
        <begin position="1"/>
        <end position="20"/>
    </location>
</feature>
<sequence>MLIIFFLFLSFGFSQQCLEAQEIILTSLNTQIVINNKIMKVSTPSYTGCNDFKQHHTRWFKIKNYENVPLLVNISYSPITHLHIVDSCLFQNLNHLFILVFLLQLLHFNQLFKLIHPN</sequence>
<organism evidence="3">
    <name type="scientific">Entamoeba dispar (strain ATCC PRA-260 / SAW760)</name>
    <dbReference type="NCBI Taxonomy" id="370354"/>
    <lineage>
        <taxon>Eukaryota</taxon>
        <taxon>Amoebozoa</taxon>
        <taxon>Evosea</taxon>
        <taxon>Archamoebae</taxon>
        <taxon>Mastigamoebida</taxon>
        <taxon>Entamoebidae</taxon>
        <taxon>Entamoeba</taxon>
    </lineage>
</organism>
<dbReference type="eggNOG" id="ENOG502RIDD">
    <property type="taxonomic scope" value="Eukaryota"/>
</dbReference>
<evidence type="ECO:0000313" key="3">
    <source>
        <dbReference type="Proteomes" id="UP000008076"/>
    </source>
</evidence>
<dbReference type="GeneID" id="5882696"/>
<feature type="chain" id="PRO_5002749280" evidence="1">
    <location>
        <begin position="21"/>
        <end position="118"/>
    </location>
</feature>
<proteinExistence type="predicted"/>
<evidence type="ECO:0000256" key="1">
    <source>
        <dbReference type="SAM" id="SignalP"/>
    </source>
</evidence>
<keyword evidence="3" id="KW-1185">Reference proteome</keyword>
<dbReference type="OrthoDB" id="28826at2759"/>
<dbReference type="VEuPathDB" id="AmoebaDB:EDI_292080"/>
<name>B0EHC9_ENTDS</name>
<keyword evidence="1" id="KW-0732">Signal</keyword>
<accession>B0EHC9</accession>
<dbReference type="Proteomes" id="UP000008076">
    <property type="component" value="Unassembled WGS sequence"/>
</dbReference>
<reference evidence="3" key="1">
    <citation type="submission" date="2007-12" db="EMBL/GenBank/DDBJ databases">
        <title>Annotation of Entamoeba dispar SAW760.</title>
        <authorList>
            <person name="Lorenzi H."/>
            <person name="Inman J."/>
            <person name="Schobel S."/>
            <person name="Amedeo P."/>
            <person name="Caler E."/>
        </authorList>
    </citation>
    <scope>NUCLEOTIDE SEQUENCE [LARGE SCALE GENOMIC DNA]</scope>
    <source>
        <strain evidence="3">ATCC PRA-260 / SAW760</strain>
    </source>
</reference>
<dbReference type="AlphaFoldDB" id="B0EHC9"/>
<gene>
    <name evidence="2" type="ORF">EDI_292080</name>
</gene>